<sequence>MSTKDSTSLHTKALNFSDDLSANVKAAAITVSGLLAGLVLGAMGYMFQFNRDDVIVGVAALALVVFASVVFAVVRAMIISAELEDDGTVLDAARHPLFAALFISLAIACGAFLSVVYRFAVL</sequence>
<feature type="transmembrane region" description="Helical" evidence="1">
    <location>
        <begin position="98"/>
        <end position="120"/>
    </location>
</feature>
<proteinExistence type="predicted"/>
<name>A0A0W1R6S7_9EURY</name>
<gene>
    <name evidence="2" type="ORF">AUR64_14885</name>
</gene>
<feature type="transmembrane region" description="Helical" evidence="1">
    <location>
        <begin position="26"/>
        <end position="47"/>
    </location>
</feature>
<protein>
    <submittedName>
        <fullName evidence="2">Uncharacterized protein</fullName>
    </submittedName>
</protein>
<dbReference type="EMBL" id="LOPU01000029">
    <property type="protein sequence ID" value="KTG09081.1"/>
    <property type="molecule type" value="Genomic_DNA"/>
</dbReference>
<comment type="caution">
    <text evidence="2">The sequence shown here is derived from an EMBL/GenBank/DDBJ whole genome shotgun (WGS) entry which is preliminary data.</text>
</comment>
<keyword evidence="1" id="KW-0472">Membrane</keyword>
<evidence type="ECO:0000313" key="2">
    <source>
        <dbReference type="EMBL" id="KTG09081.1"/>
    </source>
</evidence>
<dbReference type="Proteomes" id="UP000054387">
    <property type="component" value="Unassembled WGS sequence"/>
</dbReference>
<evidence type="ECO:0000256" key="1">
    <source>
        <dbReference type="SAM" id="Phobius"/>
    </source>
</evidence>
<reference evidence="2 3" key="1">
    <citation type="submission" date="2015-12" db="EMBL/GenBank/DDBJ databases">
        <title>Haloprofundus marisrubri gen. nov., sp. nov., an extremely halophilic archaeon isolated from the Discovery deep brine-seawater interface in the Red Sea.</title>
        <authorList>
            <person name="Zhang G."/>
            <person name="Stingl U."/>
            <person name="Rashid M."/>
        </authorList>
    </citation>
    <scope>NUCLEOTIDE SEQUENCE [LARGE SCALE GENOMIC DNA]</scope>
    <source>
        <strain evidence="2 3">SB9</strain>
    </source>
</reference>
<keyword evidence="3" id="KW-1185">Reference proteome</keyword>
<organism evidence="2 3">
    <name type="scientific">Haloprofundus marisrubri</name>
    <dbReference type="NCBI Taxonomy" id="1514971"/>
    <lineage>
        <taxon>Archaea</taxon>
        <taxon>Methanobacteriati</taxon>
        <taxon>Methanobacteriota</taxon>
        <taxon>Stenosarchaea group</taxon>
        <taxon>Halobacteria</taxon>
        <taxon>Halobacteriales</taxon>
        <taxon>Haloferacaceae</taxon>
        <taxon>Haloprofundus</taxon>
    </lineage>
</organism>
<dbReference type="RefSeq" id="WP_058582234.1">
    <property type="nucleotide sequence ID" value="NZ_LOPU01000029.1"/>
</dbReference>
<evidence type="ECO:0000313" key="3">
    <source>
        <dbReference type="Proteomes" id="UP000054387"/>
    </source>
</evidence>
<keyword evidence="1" id="KW-1133">Transmembrane helix</keyword>
<feature type="transmembrane region" description="Helical" evidence="1">
    <location>
        <begin position="54"/>
        <end position="78"/>
    </location>
</feature>
<accession>A0A0W1R6S7</accession>
<keyword evidence="1" id="KW-0812">Transmembrane</keyword>
<dbReference type="AlphaFoldDB" id="A0A0W1R6S7"/>